<feature type="region of interest" description="Disordered" evidence="1">
    <location>
        <begin position="23"/>
        <end position="98"/>
    </location>
</feature>
<gene>
    <name evidence="2" type="ORF">GQ55_5G471800</name>
</gene>
<organism evidence="2 3">
    <name type="scientific">Panicum hallii var. hallii</name>
    <dbReference type="NCBI Taxonomy" id="1504633"/>
    <lineage>
        <taxon>Eukaryota</taxon>
        <taxon>Viridiplantae</taxon>
        <taxon>Streptophyta</taxon>
        <taxon>Embryophyta</taxon>
        <taxon>Tracheophyta</taxon>
        <taxon>Spermatophyta</taxon>
        <taxon>Magnoliopsida</taxon>
        <taxon>Liliopsida</taxon>
        <taxon>Poales</taxon>
        <taxon>Poaceae</taxon>
        <taxon>PACMAD clade</taxon>
        <taxon>Panicoideae</taxon>
        <taxon>Panicodae</taxon>
        <taxon>Paniceae</taxon>
        <taxon>Panicinae</taxon>
        <taxon>Panicum</taxon>
        <taxon>Panicum sect. Panicum</taxon>
    </lineage>
</organism>
<feature type="compositionally biased region" description="Basic and acidic residues" evidence="1">
    <location>
        <begin position="79"/>
        <end position="90"/>
    </location>
</feature>
<protein>
    <submittedName>
        <fullName evidence="2">Uncharacterized protein</fullName>
    </submittedName>
</protein>
<proteinExistence type="predicted"/>
<keyword evidence="3" id="KW-1185">Reference proteome</keyword>
<sequence>MCLWFACFGLHKHNDDCYAPPPGRVLPPPPPPPAGAVPAKPPHDGRPPQAPQRNGYAQPQGAHYGNGYGHYQTAPGADEAGRKASNDARRGHAAPAAAAVKYAPEKALAYTGAAETVRQPAWNGKVAEEAGHAAQQQHYHYNYYYEREPAHKDAAMDCRHQYTAAATADHGRY</sequence>
<feature type="compositionally biased region" description="Pro residues" evidence="1">
    <location>
        <begin position="23"/>
        <end position="35"/>
    </location>
</feature>
<evidence type="ECO:0000313" key="2">
    <source>
        <dbReference type="EMBL" id="PUZ57961.1"/>
    </source>
</evidence>
<dbReference type="EMBL" id="CM009753">
    <property type="protein sequence ID" value="PUZ57961.1"/>
    <property type="molecule type" value="Genomic_DNA"/>
</dbReference>
<reference evidence="2 3" key="1">
    <citation type="submission" date="2018-04" db="EMBL/GenBank/DDBJ databases">
        <title>WGS assembly of Panicum hallii var. hallii HAL2.</title>
        <authorList>
            <person name="Lovell J."/>
            <person name="Jenkins J."/>
            <person name="Lowry D."/>
            <person name="Mamidi S."/>
            <person name="Sreedasyam A."/>
            <person name="Weng X."/>
            <person name="Barry K."/>
            <person name="Bonette J."/>
            <person name="Campitelli B."/>
            <person name="Daum C."/>
            <person name="Gordon S."/>
            <person name="Gould B."/>
            <person name="Lipzen A."/>
            <person name="MacQueen A."/>
            <person name="Palacio-Mejia J."/>
            <person name="Plott C."/>
            <person name="Shakirov E."/>
            <person name="Shu S."/>
            <person name="Yoshinaga Y."/>
            <person name="Zane M."/>
            <person name="Rokhsar D."/>
            <person name="Grimwood J."/>
            <person name="Schmutz J."/>
            <person name="Juenger T."/>
        </authorList>
    </citation>
    <scope>NUCLEOTIDE SEQUENCE [LARGE SCALE GENOMIC DNA]</scope>
    <source>
        <strain evidence="3">cv. HAL2</strain>
    </source>
</reference>
<evidence type="ECO:0000256" key="1">
    <source>
        <dbReference type="SAM" id="MobiDB-lite"/>
    </source>
</evidence>
<evidence type="ECO:0000313" key="3">
    <source>
        <dbReference type="Proteomes" id="UP000244336"/>
    </source>
</evidence>
<dbReference type="Gramene" id="PUZ57961">
    <property type="protein sequence ID" value="PUZ57961"/>
    <property type="gene ID" value="GQ55_5G471800"/>
</dbReference>
<accession>A0A2T7DQW9</accession>
<name>A0A2T7DQW9_9POAL</name>
<dbReference type="Proteomes" id="UP000244336">
    <property type="component" value="Chromosome 5"/>
</dbReference>
<dbReference type="AlphaFoldDB" id="A0A2T7DQW9"/>